<dbReference type="PROSITE" id="PS01006">
    <property type="entry name" value="FORMATE_NITRITE_TP_2"/>
    <property type="match status" value="1"/>
</dbReference>
<dbReference type="eggNOG" id="ENOG502SD0H">
    <property type="taxonomic scope" value="Eukaryota"/>
</dbReference>
<feature type="transmembrane region" description="Helical" evidence="6">
    <location>
        <begin position="233"/>
        <end position="255"/>
    </location>
</feature>
<dbReference type="STRING" id="554065.E1ZJB6"/>
<dbReference type="PANTHER" id="PTHR30520:SF6">
    <property type="entry name" value="FORMATE_NITRATE FAMILY TRANSPORTER (EUROFUNG)"/>
    <property type="match status" value="1"/>
</dbReference>
<dbReference type="Proteomes" id="UP000008141">
    <property type="component" value="Unassembled WGS sequence"/>
</dbReference>
<evidence type="ECO:0000256" key="5">
    <source>
        <dbReference type="ARBA" id="ARBA00049660"/>
    </source>
</evidence>
<feature type="transmembrane region" description="Helical" evidence="6">
    <location>
        <begin position="190"/>
        <end position="212"/>
    </location>
</feature>
<dbReference type="OrthoDB" id="4829at2759"/>
<evidence type="ECO:0000313" key="7">
    <source>
        <dbReference type="EMBL" id="EFN54107.1"/>
    </source>
</evidence>
<evidence type="ECO:0000256" key="3">
    <source>
        <dbReference type="ARBA" id="ARBA00022989"/>
    </source>
</evidence>
<keyword evidence="2 6" id="KW-0812">Transmembrane</keyword>
<protein>
    <recommendedName>
        <fullName evidence="9">Formate/nitrite transporter</fullName>
    </recommendedName>
</protein>
<dbReference type="OMA" id="ATWMANA"/>
<comment type="subcellular location">
    <subcellularLocation>
        <location evidence="1">Membrane</location>
        <topology evidence="1">Multi-pass membrane protein</topology>
    </subcellularLocation>
</comment>
<name>E1ZJB6_CHLVA</name>
<evidence type="ECO:0008006" key="9">
    <source>
        <dbReference type="Google" id="ProtNLM"/>
    </source>
</evidence>
<evidence type="ECO:0000313" key="8">
    <source>
        <dbReference type="Proteomes" id="UP000008141"/>
    </source>
</evidence>
<proteinExistence type="inferred from homology"/>
<dbReference type="EMBL" id="GL433849">
    <property type="protein sequence ID" value="EFN54107.1"/>
    <property type="molecule type" value="Genomic_DNA"/>
</dbReference>
<dbReference type="PANTHER" id="PTHR30520">
    <property type="entry name" value="FORMATE TRANSPORTER-RELATED"/>
    <property type="match status" value="1"/>
</dbReference>
<dbReference type="KEGG" id="cvr:CHLNCDRAFT_25301"/>
<comment type="similarity">
    <text evidence="5">Belongs to the FNT transporter (TC 1.A.16) family.</text>
</comment>
<dbReference type="Pfam" id="PF01226">
    <property type="entry name" value="Form_Nir_trans"/>
    <property type="match status" value="1"/>
</dbReference>
<feature type="transmembrane region" description="Helical" evidence="6">
    <location>
        <begin position="27"/>
        <end position="52"/>
    </location>
</feature>
<dbReference type="InterPro" id="IPR000292">
    <property type="entry name" value="For/NO2_transpt"/>
</dbReference>
<dbReference type="GO" id="GO:0015499">
    <property type="term" value="F:formate transmembrane transporter activity"/>
    <property type="evidence" value="ECO:0007669"/>
    <property type="project" value="TreeGrafter"/>
</dbReference>
<keyword evidence="4 6" id="KW-0472">Membrane</keyword>
<gene>
    <name evidence="7" type="ORF">CHLNCDRAFT_25301</name>
</gene>
<feature type="transmembrane region" description="Helical" evidence="6">
    <location>
        <begin position="152"/>
        <end position="178"/>
    </location>
</feature>
<dbReference type="InParanoid" id="E1ZJB6"/>
<dbReference type="RefSeq" id="XP_005846209.1">
    <property type="nucleotide sequence ID" value="XM_005846147.1"/>
</dbReference>
<dbReference type="GO" id="GO:0005886">
    <property type="term" value="C:plasma membrane"/>
    <property type="evidence" value="ECO:0007669"/>
    <property type="project" value="TreeGrafter"/>
</dbReference>
<dbReference type="Gene3D" id="1.20.1080.10">
    <property type="entry name" value="Glycerol uptake facilitator protein"/>
    <property type="match status" value="1"/>
</dbReference>
<dbReference type="InterPro" id="IPR024002">
    <property type="entry name" value="For/NO2_transpt_CS"/>
</dbReference>
<dbReference type="AlphaFoldDB" id="E1ZJB6"/>
<keyword evidence="8" id="KW-1185">Reference proteome</keyword>
<dbReference type="GeneID" id="17353415"/>
<feature type="non-terminal residue" evidence="7">
    <location>
        <position position="1"/>
    </location>
</feature>
<dbReference type="InterPro" id="IPR023271">
    <property type="entry name" value="Aquaporin-like"/>
</dbReference>
<evidence type="ECO:0000256" key="6">
    <source>
        <dbReference type="SAM" id="Phobius"/>
    </source>
</evidence>
<sequence>AVLSPAEVYRATLEGAAYKVAAPLPKLVLMGIASGMYIGLGFSTCALVGGNLSPEFRKAQPGAFAALYSLIGFPLGLVLIVFCGGDLFTGDCFSSLVAAMEGKISVLAGLRLLIVSYWSNLVGCLLMVGLFDGGAIYPGRDHYLIHLAEAKCSLGWGVVVVRGILANMLVCLAVWLATAARDAGGKIVGIYLPIMSFTSIGLEHSIANMFIVPMGMVQGADVSVGRWIYANQIPATIGNWIGGAIMVGLLSAGIFGSPGARAWAAWERGVAGTRQRLRECTSADRRRSVGNVQ</sequence>
<reference evidence="7 8" key="1">
    <citation type="journal article" date="2010" name="Plant Cell">
        <title>The Chlorella variabilis NC64A genome reveals adaptation to photosymbiosis, coevolution with viruses, and cryptic sex.</title>
        <authorList>
            <person name="Blanc G."/>
            <person name="Duncan G."/>
            <person name="Agarkova I."/>
            <person name="Borodovsky M."/>
            <person name="Gurnon J."/>
            <person name="Kuo A."/>
            <person name="Lindquist E."/>
            <person name="Lucas S."/>
            <person name="Pangilinan J."/>
            <person name="Polle J."/>
            <person name="Salamov A."/>
            <person name="Terry A."/>
            <person name="Yamada T."/>
            <person name="Dunigan D.D."/>
            <person name="Grigoriev I.V."/>
            <person name="Claverie J.M."/>
            <person name="Van Etten J.L."/>
        </authorList>
    </citation>
    <scope>NUCLEOTIDE SEQUENCE [LARGE SCALE GENOMIC DNA]</scope>
    <source>
        <strain evidence="7 8">NC64A</strain>
    </source>
</reference>
<accession>E1ZJB6</accession>
<evidence type="ECO:0000256" key="2">
    <source>
        <dbReference type="ARBA" id="ARBA00022692"/>
    </source>
</evidence>
<keyword evidence="3 6" id="KW-1133">Transmembrane helix</keyword>
<evidence type="ECO:0000256" key="4">
    <source>
        <dbReference type="ARBA" id="ARBA00023136"/>
    </source>
</evidence>
<evidence type="ECO:0000256" key="1">
    <source>
        <dbReference type="ARBA" id="ARBA00004141"/>
    </source>
</evidence>
<feature type="transmembrane region" description="Helical" evidence="6">
    <location>
        <begin position="108"/>
        <end position="131"/>
    </location>
</feature>
<organism evidence="8">
    <name type="scientific">Chlorella variabilis</name>
    <name type="common">Green alga</name>
    <dbReference type="NCBI Taxonomy" id="554065"/>
    <lineage>
        <taxon>Eukaryota</taxon>
        <taxon>Viridiplantae</taxon>
        <taxon>Chlorophyta</taxon>
        <taxon>core chlorophytes</taxon>
        <taxon>Trebouxiophyceae</taxon>
        <taxon>Chlorellales</taxon>
        <taxon>Chlorellaceae</taxon>
        <taxon>Chlorella clade</taxon>
        <taxon>Chlorella</taxon>
    </lineage>
</organism>
<feature type="transmembrane region" description="Helical" evidence="6">
    <location>
        <begin position="64"/>
        <end position="88"/>
    </location>
</feature>